<dbReference type="Pfam" id="PF12494">
    <property type="entry name" value="DUF3695"/>
    <property type="match status" value="1"/>
</dbReference>
<dbReference type="CTD" id="127003"/>
<name>A0AAJ7X2X1_PETMA</name>
<dbReference type="InterPro" id="IPR022179">
    <property type="entry name" value="CFAP276"/>
</dbReference>
<gene>
    <name evidence="3" type="primary">C30H1orf194</name>
</gene>
<dbReference type="GeneID" id="116947443"/>
<sequence>MVDASWSSTRKPYPMPTLENDESFTGTRLHHTRYGEPAYLGQSQEPWQRLHASSTLASARRHNAGQHHHQVPRDSLDFVLQSLYDHHSGFLQGKNETLVQRETLDSLDGWALKTRVEENPDSGNPSGLPLRRFTVPNKETIHAIAGAIQSHHSAATNRGYSRKQDGGFYCT</sequence>
<reference evidence="3" key="1">
    <citation type="submission" date="2025-08" db="UniProtKB">
        <authorList>
            <consortium name="RefSeq"/>
        </authorList>
    </citation>
    <scope>IDENTIFICATION</scope>
    <source>
        <tissue evidence="3">Sperm</tissue>
    </source>
</reference>
<organism evidence="2 3">
    <name type="scientific">Petromyzon marinus</name>
    <name type="common">Sea lamprey</name>
    <dbReference type="NCBI Taxonomy" id="7757"/>
    <lineage>
        <taxon>Eukaryota</taxon>
        <taxon>Metazoa</taxon>
        <taxon>Chordata</taxon>
        <taxon>Craniata</taxon>
        <taxon>Vertebrata</taxon>
        <taxon>Cyclostomata</taxon>
        <taxon>Hyperoartia</taxon>
        <taxon>Petromyzontiformes</taxon>
        <taxon>Petromyzontidae</taxon>
        <taxon>Petromyzon</taxon>
    </lineage>
</organism>
<accession>A0AAJ7X2X1</accession>
<feature type="region of interest" description="Disordered" evidence="1">
    <location>
        <begin position="1"/>
        <end position="25"/>
    </location>
</feature>
<evidence type="ECO:0000313" key="3">
    <source>
        <dbReference type="RefSeq" id="XP_032819082.1"/>
    </source>
</evidence>
<evidence type="ECO:0000256" key="1">
    <source>
        <dbReference type="SAM" id="MobiDB-lite"/>
    </source>
</evidence>
<feature type="compositionally biased region" description="Polar residues" evidence="1">
    <location>
        <begin position="1"/>
        <end position="10"/>
    </location>
</feature>
<dbReference type="AlphaFoldDB" id="A0AAJ7X2X1"/>
<keyword evidence="2" id="KW-1185">Reference proteome</keyword>
<evidence type="ECO:0000313" key="2">
    <source>
        <dbReference type="Proteomes" id="UP001318040"/>
    </source>
</evidence>
<protein>
    <submittedName>
        <fullName evidence="3">Protein C1orf194 homolog isoform X2</fullName>
    </submittedName>
</protein>
<proteinExistence type="predicted"/>
<dbReference type="Proteomes" id="UP001318040">
    <property type="component" value="Chromosome 30"/>
</dbReference>
<feature type="region of interest" description="Disordered" evidence="1">
    <location>
        <begin position="152"/>
        <end position="171"/>
    </location>
</feature>
<dbReference type="RefSeq" id="XP_032819082.1">
    <property type="nucleotide sequence ID" value="XM_032963191.1"/>
</dbReference>